<evidence type="ECO:0000313" key="1">
    <source>
        <dbReference type="EMBL" id="MAA15456.1"/>
    </source>
</evidence>
<accession>A0A224YCL9</accession>
<sequence length="174" mass="20287">MMADAPTKSQTRWLLDFPYGWQKKDESCDVWLYFSWVLRFCYDSPGFVYSGSTRLGSSLCIISERKYCSRNKDPKNRYWRNILLHPCIFSLPSCNFYYDPNGAYSPAQDSDNYELWVTQNKVKSVPHCCDFKFIYLILGKAIRDVHTSIWDNIHAPGKKTTTSSIHINQLKTLA</sequence>
<dbReference type="AlphaFoldDB" id="A0A224YCL9"/>
<organism evidence="1">
    <name type="scientific">Rhipicephalus zambeziensis</name>
    <dbReference type="NCBI Taxonomy" id="60191"/>
    <lineage>
        <taxon>Eukaryota</taxon>
        <taxon>Metazoa</taxon>
        <taxon>Ecdysozoa</taxon>
        <taxon>Arthropoda</taxon>
        <taxon>Chelicerata</taxon>
        <taxon>Arachnida</taxon>
        <taxon>Acari</taxon>
        <taxon>Parasitiformes</taxon>
        <taxon>Ixodida</taxon>
        <taxon>Ixodoidea</taxon>
        <taxon>Ixodidae</taxon>
        <taxon>Rhipicephalinae</taxon>
        <taxon>Rhipicephalus</taxon>
        <taxon>Rhipicephalus</taxon>
    </lineage>
</organism>
<reference evidence="1" key="1">
    <citation type="journal article" date="2017" name="Parasit. Vectors">
        <title>Sialotranscriptomics of Rhipicephalus zambeziensis reveals intricate expression profiles of secretory proteins and suggests tight temporal transcriptional regulation during blood-feeding.</title>
        <authorList>
            <person name="de Castro M.H."/>
            <person name="de Klerk D."/>
            <person name="Pienaar R."/>
            <person name="Rees D.J.G."/>
            <person name="Mans B.J."/>
        </authorList>
    </citation>
    <scope>NUCLEOTIDE SEQUENCE</scope>
    <source>
        <tissue evidence="1">Salivary glands</tissue>
    </source>
</reference>
<name>A0A224YCL9_9ACAR</name>
<dbReference type="EMBL" id="GFPF01004310">
    <property type="protein sequence ID" value="MAA15456.1"/>
    <property type="molecule type" value="Transcribed_RNA"/>
</dbReference>
<proteinExistence type="predicted"/>
<dbReference type="InterPro" id="IPR012674">
    <property type="entry name" value="Calycin"/>
</dbReference>
<dbReference type="Gene3D" id="2.40.128.20">
    <property type="match status" value="1"/>
</dbReference>
<protein>
    <submittedName>
        <fullName evidence="1">Lipocalin</fullName>
    </submittedName>
</protein>